<evidence type="ECO:0000313" key="1">
    <source>
        <dbReference type="EMBL" id="UNH32542.1"/>
    </source>
</evidence>
<dbReference type="EMBL" id="CP093246">
    <property type="protein sequence ID" value="UNH32542.1"/>
    <property type="molecule type" value="Genomic_DNA"/>
</dbReference>
<dbReference type="Proteomes" id="UP000829116">
    <property type="component" value="Plasmid pW51-a"/>
</dbReference>
<name>A0A9Q8Q5Z9_9GAMM</name>
<gene>
    <name evidence="1" type="ORF">MNY72_15995</name>
</gene>
<keyword evidence="1" id="KW-0614">Plasmid</keyword>
<reference evidence="1" key="1">
    <citation type="submission" date="2022-03" db="EMBL/GenBank/DDBJ databases">
        <title>ESBL-producing Moellerella wisconsensis and Escherichia marmotae isolated from wild game meat.</title>
        <authorList>
            <person name="Biggel M."/>
        </authorList>
    </citation>
    <scope>NUCLEOTIDE SEQUENCE</scope>
    <source>
        <strain evidence="1">W51</strain>
        <plasmid evidence="1">pW51-a</plasmid>
    </source>
</reference>
<dbReference type="RefSeq" id="WP_109910747.1">
    <property type="nucleotide sequence ID" value="NZ_CAWQWL010000002.1"/>
</dbReference>
<organism evidence="1 2">
    <name type="scientific">Moellerella wisconsensis</name>
    <dbReference type="NCBI Taxonomy" id="158849"/>
    <lineage>
        <taxon>Bacteria</taxon>
        <taxon>Pseudomonadati</taxon>
        <taxon>Pseudomonadota</taxon>
        <taxon>Gammaproteobacteria</taxon>
        <taxon>Enterobacterales</taxon>
        <taxon>Morganellaceae</taxon>
        <taxon>Moellerella</taxon>
    </lineage>
</organism>
<geneLocation type="plasmid" evidence="1 2">
    <name>pW51-a</name>
</geneLocation>
<accession>A0A9Q8Q5Z9</accession>
<protein>
    <submittedName>
        <fullName evidence="1">Uncharacterized protein</fullName>
    </submittedName>
</protein>
<proteinExistence type="predicted"/>
<dbReference type="AlphaFoldDB" id="A0A9Q8Q5Z9"/>
<evidence type="ECO:0000313" key="2">
    <source>
        <dbReference type="Proteomes" id="UP000829116"/>
    </source>
</evidence>
<dbReference type="GeneID" id="79719004"/>
<sequence>MSHLTGVISSVIQDLDTIGERINSAINKASSDAEILLLEDALISLSETRTRLQGKAPVNQVNASVTRIHPLP</sequence>